<dbReference type="AlphaFoldDB" id="A0A495K9I2"/>
<dbReference type="SUPFAM" id="SSF53850">
    <property type="entry name" value="Periplasmic binding protein-like II"/>
    <property type="match status" value="1"/>
</dbReference>
<dbReference type="EMBL" id="RBKV01000001">
    <property type="protein sequence ID" value="RKR97149.1"/>
    <property type="molecule type" value="Genomic_DNA"/>
</dbReference>
<dbReference type="GO" id="GO:0003700">
    <property type="term" value="F:DNA-binding transcription factor activity"/>
    <property type="evidence" value="ECO:0007669"/>
    <property type="project" value="InterPro"/>
</dbReference>
<dbReference type="Proteomes" id="UP000274762">
    <property type="component" value="Unassembled WGS sequence"/>
</dbReference>
<dbReference type="Pfam" id="PF00126">
    <property type="entry name" value="HTH_1"/>
    <property type="match status" value="1"/>
</dbReference>
<evidence type="ECO:0000256" key="5">
    <source>
        <dbReference type="ARBA" id="ARBA00023163"/>
    </source>
</evidence>
<dbReference type="SUPFAM" id="SSF46785">
    <property type="entry name" value="Winged helix' DNA-binding domain"/>
    <property type="match status" value="1"/>
</dbReference>
<feature type="domain" description="HTH lysR-type" evidence="6">
    <location>
        <begin position="9"/>
        <end position="66"/>
    </location>
</feature>
<dbReference type="PROSITE" id="PS50931">
    <property type="entry name" value="HTH_LYSR"/>
    <property type="match status" value="1"/>
</dbReference>
<keyword evidence="4" id="KW-0010">Activator</keyword>
<evidence type="ECO:0000256" key="2">
    <source>
        <dbReference type="ARBA" id="ARBA00023015"/>
    </source>
</evidence>
<reference evidence="7 8" key="1">
    <citation type="submission" date="2018-10" db="EMBL/GenBank/DDBJ databases">
        <title>Sequencing the genomes of 1000 actinobacteria strains.</title>
        <authorList>
            <person name="Klenk H.-P."/>
        </authorList>
    </citation>
    <scope>NUCLEOTIDE SEQUENCE [LARGE SCALE GENOMIC DNA]</scope>
    <source>
        <strain evidence="7 8">DSM 44343</strain>
    </source>
</reference>
<dbReference type="InterPro" id="IPR005119">
    <property type="entry name" value="LysR_subst-bd"/>
</dbReference>
<evidence type="ECO:0000313" key="7">
    <source>
        <dbReference type="EMBL" id="RKR97149.1"/>
    </source>
</evidence>
<dbReference type="InterPro" id="IPR036388">
    <property type="entry name" value="WH-like_DNA-bd_sf"/>
</dbReference>
<organism evidence="7 8">
    <name type="scientific">Williamsia marianensis</name>
    <dbReference type="NCBI Taxonomy" id="85044"/>
    <lineage>
        <taxon>Bacteria</taxon>
        <taxon>Bacillati</taxon>
        <taxon>Actinomycetota</taxon>
        <taxon>Actinomycetes</taxon>
        <taxon>Mycobacteriales</taxon>
        <taxon>Nocardiaceae</taxon>
        <taxon>Williamsia</taxon>
    </lineage>
</organism>
<dbReference type="PANTHER" id="PTHR30346">
    <property type="entry name" value="TRANSCRIPTIONAL DUAL REGULATOR HCAR-RELATED"/>
    <property type="match status" value="1"/>
</dbReference>
<dbReference type="PANTHER" id="PTHR30346:SF29">
    <property type="entry name" value="LYSR SUBSTRATE-BINDING"/>
    <property type="match status" value="1"/>
</dbReference>
<evidence type="ECO:0000259" key="6">
    <source>
        <dbReference type="PROSITE" id="PS50931"/>
    </source>
</evidence>
<evidence type="ECO:0000256" key="4">
    <source>
        <dbReference type="ARBA" id="ARBA00023159"/>
    </source>
</evidence>
<dbReference type="Pfam" id="PF03466">
    <property type="entry name" value="LysR_substrate"/>
    <property type="match status" value="1"/>
</dbReference>
<accession>A0A495K9I2</accession>
<gene>
    <name evidence="7" type="ORF">DFJ75_4014</name>
</gene>
<dbReference type="GO" id="GO:0003677">
    <property type="term" value="F:DNA binding"/>
    <property type="evidence" value="ECO:0007669"/>
    <property type="project" value="UniProtKB-KW"/>
</dbReference>
<keyword evidence="2" id="KW-0805">Transcription regulation</keyword>
<protein>
    <submittedName>
        <fullName evidence="7">DNA-binding transcriptional LysR family regulator</fullName>
    </submittedName>
</protein>
<dbReference type="CDD" id="cd08423">
    <property type="entry name" value="PBP2_LTTR_like_6"/>
    <property type="match status" value="1"/>
</dbReference>
<dbReference type="InterPro" id="IPR000847">
    <property type="entry name" value="LysR_HTH_N"/>
</dbReference>
<sequence length="305" mass="32786">MQLYSSTMLDAHRLRLFRAVVAAGSINGAAAALGYTPSAVSQHLAALQKETGLVLVEKRGRGIEPTMVGRTIAAEAGHVLERLADLESLVADLRSGRVGSLSVSYFASAGAAWIPPVIAAITNEFPRLRIDLRLIELVHDSSGEPDVEIFVEGAASTSLRGYDIEPLLTEPYVVVLPENHPLAARDEVELSALRNERWVDNDVSRGPCRQAILDACSVAGFSPGFHIETHDYPTAISFVAAGVGVTVLPELGTGNLPPTVVARPLRNPTPTRTISVRTRDAVRDNPAVHRIMELLRERVAFPQAA</sequence>
<dbReference type="Gene3D" id="3.40.190.10">
    <property type="entry name" value="Periplasmic binding protein-like II"/>
    <property type="match status" value="2"/>
</dbReference>
<dbReference type="Gene3D" id="1.10.10.10">
    <property type="entry name" value="Winged helix-like DNA-binding domain superfamily/Winged helix DNA-binding domain"/>
    <property type="match status" value="1"/>
</dbReference>
<comment type="caution">
    <text evidence="7">The sequence shown here is derived from an EMBL/GenBank/DDBJ whole genome shotgun (WGS) entry which is preliminary data.</text>
</comment>
<evidence type="ECO:0000256" key="1">
    <source>
        <dbReference type="ARBA" id="ARBA00009437"/>
    </source>
</evidence>
<keyword evidence="3 7" id="KW-0238">DNA-binding</keyword>
<comment type="similarity">
    <text evidence="1">Belongs to the LysR transcriptional regulatory family.</text>
</comment>
<proteinExistence type="inferred from homology"/>
<dbReference type="InterPro" id="IPR036390">
    <property type="entry name" value="WH_DNA-bd_sf"/>
</dbReference>
<dbReference type="GO" id="GO:0032993">
    <property type="term" value="C:protein-DNA complex"/>
    <property type="evidence" value="ECO:0007669"/>
    <property type="project" value="TreeGrafter"/>
</dbReference>
<evidence type="ECO:0000256" key="3">
    <source>
        <dbReference type="ARBA" id="ARBA00023125"/>
    </source>
</evidence>
<evidence type="ECO:0000313" key="8">
    <source>
        <dbReference type="Proteomes" id="UP000274762"/>
    </source>
</evidence>
<name>A0A495K9I2_WILMA</name>
<keyword evidence="5" id="KW-0804">Transcription</keyword>